<dbReference type="GO" id="GO:0003677">
    <property type="term" value="F:DNA binding"/>
    <property type="evidence" value="ECO:0007669"/>
    <property type="project" value="InterPro"/>
</dbReference>
<proteinExistence type="predicted"/>
<dbReference type="Proteomes" id="UP000466442">
    <property type="component" value="Unassembled WGS sequence"/>
</dbReference>
<comment type="caution">
    <text evidence="3">The sequence shown here is derived from an EMBL/GenBank/DDBJ whole genome shotgun (WGS) entry which is preliminary data.</text>
</comment>
<protein>
    <recommendedName>
        <fullName evidence="5">MADF domain-containing protein</fullName>
    </recommendedName>
</protein>
<gene>
    <name evidence="3" type="ORF">GE061_009857</name>
</gene>
<organism evidence="3 4">
    <name type="scientific">Apolygus lucorum</name>
    <name type="common">Small green plant bug</name>
    <name type="synonym">Lygocoris lucorum</name>
    <dbReference type="NCBI Taxonomy" id="248454"/>
    <lineage>
        <taxon>Eukaryota</taxon>
        <taxon>Metazoa</taxon>
        <taxon>Ecdysozoa</taxon>
        <taxon>Arthropoda</taxon>
        <taxon>Hexapoda</taxon>
        <taxon>Insecta</taxon>
        <taxon>Pterygota</taxon>
        <taxon>Neoptera</taxon>
        <taxon>Paraneoptera</taxon>
        <taxon>Hemiptera</taxon>
        <taxon>Heteroptera</taxon>
        <taxon>Panheteroptera</taxon>
        <taxon>Cimicomorpha</taxon>
        <taxon>Miridae</taxon>
        <taxon>Mirini</taxon>
        <taxon>Apolygus</taxon>
    </lineage>
</organism>
<sequence>MDDLLLIHAVREREVLWNPSHKSHKNVHVLKASWVEVATILTKSVKLVKTRWKNIRAYFCSLEDKKISFMQDGHNPPPITWPLYSSMLFLKDIYVPSSRQGGRLKEVEITCISDDDQSSLQDPLAPVDSPQSIDSNSDAENSQTENDSENNLESHRSEMLALKRRKIELLEKASQDKDKSDDLLFFESLLPYMAQVPPIVKLKLRSSIQDLILEQLLKTRNCESE</sequence>
<dbReference type="GO" id="GO:0005634">
    <property type="term" value="C:nucleus"/>
    <property type="evidence" value="ECO:0007669"/>
    <property type="project" value="UniProtKB-SubCell"/>
</dbReference>
<keyword evidence="4" id="KW-1185">Reference proteome</keyword>
<dbReference type="EMBL" id="WIXP02000002">
    <property type="protein sequence ID" value="KAF6215108.1"/>
    <property type="molecule type" value="Genomic_DNA"/>
</dbReference>
<feature type="compositionally biased region" description="Polar residues" evidence="2">
    <location>
        <begin position="129"/>
        <end position="151"/>
    </location>
</feature>
<dbReference type="PANTHER" id="PTHR12243:SF67">
    <property type="entry name" value="COREPRESSOR OF PANGOLIN, ISOFORM A-RELATED"/>
    <property type="match status" value="1"/>
</dbReference>
<dbReference type="AlphaFoldDB" id="A0A6A4K3H0"/>
<dbReference type="Pfam" id="PF10545">
    <property type="entry name" value="MADF_DNA_bdg"/>
    <property type="match status" value="1"/>
</dbReference>
<evidence type="ECO:0000256" key="2">
    <source>
        <dbReference type="SAM" id="MobiDB-lite"/>
    </source>
</evidence>
<dbReference type="InterPro" id="IPR006578">
    <property type="entry name" value="MADF-dom"/>
</dbReference>
<reference evidence="3" key="1">
    <citation type="journal article" date="2021" name="Mol. Ecol. Resour.">
        <title>Apolygus lucorum genome provides insights into omnivorousness and mesophyll feeding.</title>
        <authorList>
            <person name="Liu Y."/>
            <person name="Liu H."/>
            <person name="Wang H."/>
            <person name="Huang T."/>
            <person name="Liu B."/>
            <person name="Yang B."/>
            <person name="Yin L."/>
            <person name="Li B."/>
            <person name="Zhang Y."/>
            <person name="Zhang S."/>
            <person name="Jiang F."/>
            <person name="Zhang X."/>
            <person name="Ren Y."/>
            <person name="Wang B."/>
            <person name="Wang S."/>
            <person name="Lu Y."/>
            <person name="Wu K."/>
            <person name="Fan W."/>
            <person name="Wang G."/>
        </authorList>
    </citation>
    <scope>NUCLEOTIDE SEQUENCE</scope>
    <source>
        <strain evidence="3">12Hb</strain>
    </source>
</reference>
<accession>A0A6A4K3H0</accession>
<dbReference type="GO" id="GO:0005667">
    <property type="term" value="C:transcription regulator complex"/>
    <property type="evidence" value="ECO:0007669"/>
    <property type="project" value="TreeGrafter"/>
</dbReference>
<dbReference type="SMART" id="SM00595">
    <property type="entry name" value="MADF"/>
    <property type="match status" value="1"/>
</dbReference>
<evidence type="ECO:0008006" key="5">
    <source>
        <dbReference type="Google" id="ProtNLM"/>
    </source>
</evidence>
<dbReference type="PANTHER" id="PTHR12243">
    <property type="entry name" value="MADF DOMAIN TRANSCRIPTION FACTOR"/>
    <property type="match status" value="1"/>
</dbReference>
<comment type="subcellular location">
    <subcellularLocation>
        <location evidence="1">Nucleus</location>
    </subcellularLocation>
</comment>
<evidence type="ECO:0000256" key="1">
    <source>
        <dbReference type="PROSITE-ProRule" id="PRU00371"/>
    </source>
</evidence>
<name>A0A6A4K3H0_APOLU</name>
<dbReference type="OrthoDB" id="6606389at2759"/>
<dbReference type="GO" id="GO:0006357">
    <property type="term" value="P:regulation of transcription by RNA polymerase II"/>
    <property type="evidence" value="ECO:0007669"/>
    <property type="project" value="TreeGrafter"/>
</dbReference>
<dbReference type="PROSITE" id="PS51031">
    <property type="entry name" value="BESS"/>
    <property type="match status" value="1"/>
</dbReference>
<dbReference type="InterPro" id="IPR004210">
    <property type="entry name" value="BESS_motif"/>
</dbReference>
<dbReference type="PROSITE" id="PS51029">
    <property type="entry name" value="MADF"/>
    <property type="match status" value="1"/>
</dbReference>
<dbReference type="InterPro" id="IPR039353">
    <property type="entry name" value="TF_Adf1"/>
</dbReference>
<evidence type="ECO:0000313" key="3">
    <source>
        <dbReference type="EMBL" id="KAF6215108.1"/>
    </source>
</evidence>
<feature type="region of interest" description="Disordered" evidence="2">
    <location>
        <begin position="115"/>
        <end position="155"/>
    </location>
</feature>
<dbReference type="Pfam" id="PF02944">
    <property type="entry name" value="BESS"/>
    <property type="match status" value="1"/>
</dbReference>
<keyword evidence="1" id="KW-0539">Nucleus</keyword>
<evidence type="ECO:0000313" key="4">
    <source>
        <dbReference type="Proteomes" id="UP000466442"/>
    </source>
</evidence>